<proteinExistence type="inferred from homology"/>
<dbReference type="Pfam" id="PF20684">
    <property type="entry name" value="Fung_rhodopsin"/>
    <property type="match status" value="1"/>
</dbReference>
<reference evidence="10" key="5">
    <citation type="submission" date="2015-06" db="UniProtKB">
        <authorList>
            <consortium name="EnsemblFungi"/>
        </authorList>
    </citation>
    <scope>IDENTIFICATION</scope>
    <source>
        <strain evidence="10">ATCC 64411</strain>
    </source>
</reference>
<dbReference type="AlphaFoldDB" id="A0A0C4EEZ8"/>
<dbReference type="Proteomes" id="UP000011715">
    <property type="component" value="Unassembled WGS sequence"/>
</dbReference>
<protein>
    <recommendedName>
        <fullName evidence="8">Rhodopsin domain-containing protein</fullName>
    </recommendedName>
</protein>
<evidence type="ECO:0000313" key="10">
    <source>
        <dbReference type="EnsemblFungi" id="MAPG_11331T0"/>
    </source>
</evidence>
<reference evidence="11" key="1">
    <citation type="submission" date="2010-05" db="EMBL/GenBank/DDBJ databases">
        <title>The genome sequence of Magnaporthe poae strain ATCC 64411.</title>
        <authorList>
            <person name="Ma L.-J."/>
            <person name="Dead R."/>
            <person name="Young S."/>
            <person name="Zeng Q."/>
            <person name="Koehrsen M."/>
            <person name="Alvarado L."/>
            <person name="Berlin A."/>
            <person name="Chapman S.B."/>
            <person name="Chen Z."/>
            <person name="Freedman E."/>
            <person name="Gellesch M."/>
            <person name="Goldberg J."/>
            <person name="Griggs A."/>
            <person name="Gujja S."/>
            <person name="Heilman E.R."/>
            <person name="Heiman D."/>
            <person name="Hepburn T."/>
            <person name="Howarth C."/>
            <person name="Jen D."/>
            <person name="Larson L."/>
            <person name="Mehta T."/>
            <person name="Neiman D."/>
            <person name="Pearson M."/>
            <person name="Roberts A."/>
            <person name="Saif S."/>
            <person name="Shea T."/>
            <person name="Shenoy N."/>
            <person name="Sisk P."/>
            <person name="Stolte C."/>
            <person name="Sykes S."/>
            <person name="Walk T."/>
            <person name="White J."/>
            <person name="Yandava C."/>
            <person name="Haas B."/>
            <person name="Nusbaum C."/>
            <person name="Birren B."/>
        </authorList>
    </citation>
    <scope>NUCLEOTIDE SEQUENCE [LARGE SCALE GENOMIC DNA]</scope>
    <source>
        <strain evidence="11">ATCC 64411 / 73-15</strain>
    </source>
</reference>
<evidence type="ECO:0000256" key="7">
    <source>
        <dbReference type="SAM" id="Phobius"/>
    </source>
</evidence>
<feature type="compositionally biased region" description="Basic and acidic residues" evidence="6">
    <location>
        <begin position="367"/>
        <end position="396"/>
    </location>
</feature>
<gene>
    <name evidence="9" type="ORF">MAPG_11331</name>
</gene>
<dbReference type="OMA" id="HEYEAEN"/>
<comment type="similarity">
    <text evidence="5">Belongs to the SAT4 family.</text>
</comment>
<feature type="transmembrane region" description="Helical" evidence="7">
    <location>
        <begin position="54"/>
        <end position="75"/>
    </location>
</feature>
<accession>A0A0C4EEZ8</accession>
<feature type="domain" description="Rhodopsin" evidence="8">
    <location>
        <begin position="38"/>
        <end position="275"/>
    </location>
</feature>
<dbReference type="eggNOG" id="ENOG502S025">
    <property type="taxonomic scope" value="Eukaryota"/>
</dbReference>
<feature type="transmembrane region" description="Helical" evidence="7">
    <location>
        <begin position="212"/>
        <end position="232"/>
    </location>
</feature>
<keyword evidence="3 7" id="KW-1133">Transmembrane helix</keyword>
<dbReference type="GO" id="GO:0016020">
    <property type="term" value="C:membrane"/>
    <property type="evidence" value="ECO:0007669"/>
    <property type="project" value="UniProtKB-SubCell"/>
</dbReference>
<keyword evidence="4 7" id="KW-0472">Membrane</keyword>
<evidence type="ECO:0000256" key="1">
    <source>
        <dbReference type="ARBA" id="ARBA00004141"/>
    </source>
</evidence>
<evidence type="ECO:0000259" key="8">
    <source>
        <dbReference type="Pfam" id="PF20684"/>
    </source>
</evidence>
<dbReference type="InterPro" id="IPR052337">
    <property type="entry name" value="SAT4-like"/>
</dbReference>
<organism evidence="10 11">
    <name type="scientific">Magnaporthiopsis poae (strain ATCC 64411 / 73-15)</name>
    <name type="common">Kentucky bluegrass fungus</name>
    <name type="synonym">Magnaporthe poae</name>
    <dbReference type="NCBI Taxonomy" id="644358"/>
    <lineage>
        <taxon>Eukaryota</taxon>
        <taxon>Fungi</taxon>
        <taxon>Dikarya</taxon>
        <taxon>Ascomycota</taxon>
        <taxon>Pezizomycotina</taxon>
        <taxon>Sordariomycetes</taxon>
        <taxon>Sordariomycetidae</taxon>
        <taxon>Magnaporthales</taxon>
        <taxon>Magnaporthaceae</taxon>
        <taxon>Magnaporthiopsis</taxon>
    </lineage>
</organism>
<dbReference type="VEuPathDB" id="FungiDB:MAPG_11331"/>
<reference evidence="9" key="3">
    <citation type="submission" date="2011-03" db="EMBL/GenBank/DDBJ databases">
        <title>Annotation of Magnaporthe poae ATCC 64411.</title>
        <authorList>
            <person name="Ma L.-J."/>
            <person name="Dead R."/>
            <person name="Young S.K."/>
            <person name="Zeng Q."/>
            <person name="Gargeya S."/>
            <person name="Fitzgerald M."/>
            <person name="Haas B."/>
            <person name="Abouelleil A."/>
            <person name="Alvarado L."/>
            <person name="Arachchi H.M."/>
            <person name="Berlin A."/>
            <person name="Brown A."/>
            <person name="Chapman S.B."/>
            <person name="Chen Z."/>
            <person name="Dunbar C."/>
            <person name="Freedman E."/>
            <person name="Gearin G."/>
            <person name="Gellesch M."/>
            <person name="Goldberg J."/>
            <person name="Griggs A."/>
            <person name="Gujja S."/>
            <person name="Heiman D."/>
            <person name="Howarth C."/>
            <person name="Larson L."/>
            <person name="Lui A."/>
            <person name="MacDonald P.J.P."/>
            <person name="Mehta T."/>
            <person name="Montmayeur A."/>
            <person name="Murphy C."/>
            <person name="Neiman D."/>
            <person name="Pearson M."/>
            <person name="Priest M."/>
            <person name="Roberts A."/>
            <person name="Saif S."/>
            <person name="Shea T."/>
            <person name="Shenoy N."/>
            <person name="Sisk P."/>
            <person name="Stolte C."/>
            <person name="Sykes S."/>
            <person name="Yandava C."/>
            <person name="Wortman J."/>
            <person name="Nusbaum C."/>
            <person name="Birren B."/>
        </authorList>
    </citation>
    <scope>NUCLEOTIDE SEQUENCE</scope>
    <source>
        <strain evidence="9">ATCC 64411</strain>
    </source>
</reference>
<dbReference type="EnsemblFungi" id="MAPG_11331T0">
    <property type="protein sequence ID" value="MAPG_11331T0"/>
    <property type="gene ID" value="MAPG_11331"/>
</dbReference>
<comment type="subcellular location">
    <subcellularLocation>
        <location evidence="1">Membrane</location>
        <topology evidence="1">Multi-pass membrane protein</topology>
    </subcellularLocation>
</comment>
<evidence type="ECO:0000256" key="4">
    <source>
        <dbReference type="ARBA" id="ARBA00023136"/>
    </source>
</evidence>
<evidence type="ECO:0000256" key="5">
    <source>
        <dbReference type="ARBA" id="ARBA00038359"/>
    </source>
</evidence>
<feature type="transmembrane region" description="Helical" evidence="7">
    <location>
        <begin position="182"/>
        <end position="200"/>
    </location>
</feature>
<feature type="transmembrane region" description="Helical" evidence="7">
    <location>
        <begin position="21"/>
        <end position="42"/>
    </location>
</feature>
<reference evidence="10" key="4">
    <citation type="journal article" date="2015" name="G3 (Bethesda)">
        <title>Genome sequences of three phytopathogenic species of the Magnaporthaceae family of fungi.</title>
        <authorList>
            <person name="Okagaki L.H."/>
            <person name="Nunes C.C."/>
            <person name="Sailsbery J."/>
            <person name="Clay B."/>
            <person name="Brown D."/>
            <person name="John T."/>
            <person name="Oh Y."/>
            <person name="Young N."/>
            <person name="Fitzgerald M."/>
            <person name="Haas B.J."/>
            <person name="Zeng Q."/>
            <person name="Young S."/>
            <person name="Adiconis X."/>
            <person name="Fan L."/>
            <person name="Levin J.Z."/>
            <person name="Mitchell T.K."/>
            <person name="Okubara P.A."/>
            <person name="Farman M.L."/>
            <person name="Kohn L.M."/>
            <person name="Birren B."/>
            <person name="Ma L.-J."/>
            <person name="Dean R.A."/>
        </authorList>
    </citation>
    <scope>NUCLEOTIDE SEQUENCE</scope>
    <source>
        <strain evidence="10">ATCC 64411 / 73-15</strain>
    </source>
</reference>
<evidence type="ECO:0000256" key="2">
    <source>
        <dbReference type="ARBA" id="ARBA00022692"/>
    </source>
</evidence>
<evidence type="ECO:0000313" key="11">
    <source>
        <dbReference type="Proteomes" id="UP000011715"/>
    </source>
</evidence>
<feature type="transmembrane region" description="Helical" evidence="7">
    <location>
        <begin position="132"/>
        <end position="162"/>
    </location>
</feature>
<dbReference type="EMBL" id="ADBL01002791">
    <property type="status" value="NOT_ANNOTATED_CDS"/>
    <property type="molecule type" value="Genomic_DNA"/>
</dbReference>
<evidence type="ECO:0000313" key="9">
    <source>
        <dbReference type="EMBL" id="KLU92385.1"/>
    </source>
</evidence>
<feature type="region of interest" description="Disordered" evidence="6">
    <location>
        <begin position="284"/>
        <end position="310"/>
    </location>
</feature>
<dbReference type="EMBL" id="GL876980">
    <property type="protein sequence ID" value="KLU92385.1"/>
    <property type="molecule type" value="Genomic_DNA"/>
</dbReference>
<reference evidence="9" key="2">
    <citation type="submission" date="2010-05" db="EMBL/GenBank/DDBJ databases">
        <title>The Genome Sequence of Magnaporthe poae strain ATCC 64411.</title>
        <authorList>
            <consortium name="The Broad Institute Genome Sequencing Platform"/>
            <consortium name="Broad Institute Genome Sequencing Center for Infectious Disease"/>
            <person name="Ma L.-J."/>
            <person name="Dead R."/>
            <person name="Young S."/>
            <person name="Zeng Q."/>
            <person name="Koehrsen M."/>
            <person name="Alvarado L."/>
            <person name="Berlin A."/>
            <person name="Chapman S.B."/>
            <person name="Chen Z."/>
            <person name="Freedman E."/>
            <person name="Gellesch M."/>
            <person name="Goldberg J."/>
            <person name="Griggs A."/>
            <person name="Gujja S."/>
            <person name="Heilman E.R."/>
            <person name="Heiman D."/>
            <person name="Hepburn T."/>
            <person name="Howarth C."/>
            <person name="Jen D."/>
            <person name="Larson L."/>
            <person name="Mehta T."/>
            <person name="Neiman D."/>
            <person name="Pearson M."/>
            <person name="Roberts A."/>
            <person name="Saif S."/>
            <person name="Shea T."/>
            <person name="Shenoy N."/>
            <person name="Sisk P."/>
            <person name="Stolte C."/>
            <person name="Sykes S."/>
            <person name="Walk T."/>
            <person name="White J."/>
            <person name="Yandava C."/>
            <person name="Haas B."/>
            <person name="Nusbaum C."/>
            <person name="Birren B."/>
        </authorList>
    </citation>
    <scope>NUCLEOTIDE SEQUENCE</scope>
    <source>
        <strain evidence="9">ATCC 64411</strain>
    </source>
</reference>
<dbReference type="OrthoDB" id="3934549at2759"/>
<dbReference type="InterPro" id="IPR049326">
    <property type="entry name" value="Rhodopsin_dom_fungi"/>
</dbReference>
<keyword evidence="2 7" id="KW-0812">Transmembrane</keyword>
<dbReference type="PANTHER" id="PTHR33048:SF47">
    <property type="entry name" value="INTEGRAL MEMBRANE PROTEIN-RELATED"/>
    <property type="match status" value="1"/>
</dbReference>
<evidence type="ECO:0000256" key="6">
    <source>
        <dbReference type="SAM" id="MobiDB-lite"/>
    </source>
</evidence>
<evidence type="ECO:0000256" key="3">
    <source>
        <dbReference type="ARBA" id="ARBA00022989"/>
    </source>
</evidence>
<feature type="transmembrane region" description="Helical" evidence="7">
    <location>
        <begin position="252"/>
        <end position="274"/>
    </location>
</feature>
<sequence length="396" mass="43297">MSSNSTDALAYRRNENRASDGVPISIIFPAIALFLVTLRIYTRAFLVRKVFMEDYAIMVATAASIVVSVFVVIAFSNGAGRHIETVSPEEFARIRKFSPAVHQGYNIAHTFIKLSIAFQYIRISVMAIEKRLCYAFCAVVTCGFIALVFHSVFYCIPIHAAWTPNVPGAVCINSAIALPAAQIYHITMDFIILLGPFIILRHLTTPWPQRILLGLVLAFGAMASIVSVLRLMVVLHSAKSTDRTWDTVNSALYGIIEISVGIACSCFVTLRPLFGRWRWLSGGRKEEPPQAITPGQKPPRPRDPFSVGTDSTQVITIPDVELGTMHTASCDGSTRAGSRAGGGEGGDAVPPARPYSPPAAQYHPRHRSDDGQDHHLSSVTEDSDHPRSPATQPRDK</sequence>
<name>A0A0C4EEZ8_MAGP6</name>
<dbReference type="PANTHER" id="PTHR33048">
    <property type="entry name" value="PTH11-LIKE INTEGRAL MEMBRANE PROTEIN (AFU_ORTHOLOGUE AFUA_5G11245)"/>
    <property type="match status" value="1"/>
</dbReference>
<keyword evidence="11" id="KW-1185">Reference proteome</keyword>
<feature type="region of interest" description="Disordered" evidence="6">
    <location>
        <begin position="325"/>
        <end position="396"/>
    </location>
</feature>